<evidence type="ECO:0000259" key="2">
    <source>
        <dbReference type="Pfam" id="PF02470"/>
    </source>
</evidence>
<organism evidence="4 5">
    <name type="scientific">Rhodococcus oxybenzonivorans</name>
    <dbReference type="NCBI Taxonomy" id="1990687"/>
    <lineage>
        <taxon>Bacteria</taxon>
        <taxon>Bacillati</taxon>
        <taxon>Actinomycetota</taxon>
        <taxon>Actinomycetes</taxon>
        <taxon>Mycobacteriales</taxon>
        <taxon>Nocardiaceae</taxon>
        <taxon>Rhodococcus</taxon>
    </lineage>
</organism>
<feature type="domain" description="Mce/MlaD" evidence="2">
    <location>
        <begin position="45"/>
        <end position="119"/>
    </location>
</feature>
<dbReference type="Pfam" id="PF11887">
    <property type="entry name" value="Mce4_CUP1"/>
    <property type="match status" value="1"/>
</dbReference>
<reference evidence="4 5" key="1">
    <citation type="submission" date="2017-05" db="EMBL/GenBank/DDBJ databases">
        <title>Isolation of Rhodococcus sp. S2-17 biodegrading of BP-3.</title>
        <authorList>
            <person name="Lee Y."/>
            <person name="Kim K.H."/>
            <person name="Chun B.H."/>
            <person name="Jung H.S."/>
            <person name="Jeon C.O."/>
        </authorList>
    </citation>
    <scope>NUCLEOTIDE SEQUENCE [LARGE SCALE GENOMIC DNA]</scope>
    <source>
        <strain evidence="4 5">S2-17</strain>
    </source>
</reference>
<dbReference type="RefSeq" id="WP_109331618.1">
    <property type="nucleotide sequence ID" value="NZ_CP021354.1"/>
</dbReference>
<dbReference type="AlphaFoldDB" id="A0A2S2BY27"/>
<dbReference type="PANTHER" id="PTHR33371:SF19">
    <property type="entry name" value="MCE-FAMILY PROTEIN MCE4A"/>
    <property type="match status" value="1"/>
</dbReference>
<dbReference type="InterPro" id="IPR003399">
    <property type="entry name" value="Mce/MlaD"/>
</dbReference>
<dbReference type="InterPro" id="IPR052336">
    <property type="entry name" value="MlaD_Phospholipid_Transporter"/>
</dbReference>
<dbReference type="InterPro" id="IPR024516">
    <property type="entry name" value="Mce_C"/>
</dbReference>
<evidence type="ECO:0000313" key="5">
    <source>
        <dbReference type="Proteomes" id="UP000245711"/>
    </source>
</evidence>
<accession>A0A2S2BY27</accession>
<dbReference type="Gene3D" id="1.20.58.920">
    <property type="match status" value="1"/>
</dbReference>
<dbReference type="Proteomes" id="UP000245711">
    <property type="component" value="Chromosome"/>
</dbReference>
<dbReference type="PANTHER" id="PTHR33371">
    <property type="entry name" value="INTERMEMBRANE PHOSPHOLIPID TRANSPORT SYSTEM BINDING PROTEIN MLAD-RELATED"/>
    <property type="match status" value="1"/>
</dbReference>
<dbReference type="InterPro" id="IPR038188">
    <property type="entry name" value="TorS_sensor_sf"/>
</dbReference>
<dbReference type="OrthoDB" id="4571090at2"/>
<feature type="transmembrane region" description="Helical" evidence="1">
    <location>
        <begin position="12"/>
        <end position="34"/>
    </location>
</feature>
<evidence type="ECO:0000259" key="3">
    <source>
        <dbReference type="Pfam" id="PF11887"/>
    </source>
</evidence>
<protein>
    <submittedName>
        <fullName evidence="4">Mammalian cell entry protein</fullName>
    </submittedName>
</protein>
<dbReference type="GO" id="GO:0051701">
    <property type="term" value="P:biological process involved in interaction with host"/>
    <property type="evidence" value="ECO:0007669"/>
    <property type="project" value="TreeGrafter"/>
</dbReference>
<keyword evidence="1" id="KW-0812">Transmembrane</keyword>
<dbReference type="Pfam" id="PF02470">
    <property type="entry name" value="MlaD"/>
    <property type="match status" value="1"/>
</dbReference>
<dbReference type="GO" id="GO:0005576">
    <property type="term" value="C:extracellular region"/>
    <property type="evidence" value="ECO:0007669"/>
    <property type="project" value="TreeGrafter"/>
</dbReference>
<keyword evidence="1" id="KW-0472">Membrane</keyword>
<gene>
    <name evidence="4" type="ORF">CBI38_20180</name>
</gene>
<dbReference type="KEGG" id="roz:CBI38_20180"/>
<keyword evidence="1" id="KW-1133">Transmembrane helix</keyword>
<evidence type="ECO:0000256" key="1">
    <source>
        <dbReference type="SAM" id="Phobius"/>
    </source>
</evidence>
<keyword evidence="5" id="KW-1185">Reference proteome</keyword>
<proteinExistence type="predicted"/>
<dbReference type="EMBL" id="CP021354">
    <property type="protein sequence ID" value="AWK73541.1"/>
    <property type="molecule type" value="Genomic_DNA"/>
</dbReference>
<sequence length="350" mass="35957">MRGRPGGPGTIALAVRGLLGVVVLATGSILLVGFGTESIVTDPVVHATLPAEAGAVKSHSTVSYRGAAVGTVASVDPGIEKSGLEISLDPQQIHHIPASVRVRIVPRTLFGDQIVDLVPTGAAAGARLAEGAHLAPDTSTETVQMYDLYSRVYQLLSEVEPEQMQAALSAVADALRGRGEQLGHTLDSLHEVAQATAPLVDSVAQRAPQIARLSEQLGAASPDLLATMEAATSLSHTLVENADSFTGFLAASLVVSRNSGAVVEENADSLIAVALNLSPTLGTMASKSDMLRATLDELGPFGEAGASVFATGKFAVRVAADLSNPRPYTAADCPRYPGLSGPNCGEGRGR</sequence>
<feature type="domain" description="Mammalian cell entry C-terminal" evidence="3">
    <location>
        <begin position="126"/>
        <end position="342"/>
    </location>
</feature>
<name>A0A2S2BY27_9NOCA</name>
<evidence type="ECO:0000313" key="4">
    <source>
        <dbReference type="EMBL" id="AWK73541.1"/>
    </source>
</evidence>